<dbReference type="EMBL" id="CP042191">
    <property type="protein sequence ID" value="QDS72256.1"/>
    <property type="molecule type" value="Genomic_DNA"/>
</dbReference>
<protein>
    <submittedName>
        <fullName evidence="1">Uncharacterized protein</fullName>
    </submittedName>
</protein>
<name>A0A517L9E7_9PEZI</name>
<organism evidence="1 2">
    <name type="scientific">Venturia effusa</name>
    <dbReference type="NCBI Taxonomy" id="50376"/>
    <lineage>
        <taxon>Eukaryota</taxon>
        <taxon>Fungi</taxon>
        <taxon>Dikarya</taxon>
        <taxon>Ascomycota</taxon>
        <taxon>Pezizomycotina</taxon>
        <taxon>Dothideomycetes</taxon>
        <taxon>Pleosporomycetidae</taxon>
        <taxon>Venturiales</taxon>
        <taxon>Venturiaceae</taxon>
        <taxon>Venturia</taxon>
    </lineage>
</organism>
<dbReference type="Proteomes" id="UP000316270">
    <property type="component" value="Chromosome 7"/>
</dbReference>
<evidence type="ECO:0000313" key="1">
    <source>
        <dbReference type="EMBL" id="QDS72256.1"/>
    </source>
</evidence>
<gene>
    <name evidence="1" type="ORF">FKW77_005976</name>
</gene>
<sequence length="343" mass="39254">MVESPPNEPVLTDAEWYDRVDRGRLLDRDFYLPIEQVQQSEWKHWKALAEWGYEELDVVKQGRRKDSVFGEEDFVDGQCAGIVKDVHEFLQQHGYDTKIQNAPWEFRKIEHNGGPGGVYMAPDDSRHLKRTGAIFQFLMNFQDPEKACIIVKDMWSARFKALRLGWNIKDDTLFPKLERSSDLTALLWYHTMGGVPDTFLLRGANELTSCAEPEDGSKANTTCPKYFVMPCIAFGSTNTRAMIRRAYKVIGEVKRPLEHGGEYWCPWPGFDVVLGEDSNMNEVFLALLGSKHGEVPARMLSQHKSWFGQKRIGRIKVWTAKGCAYNLLFEVVAVAVPGEEDER</sequence>
<evidence type="ECO:0000313" key="2">
    <source>
        <dbReference type="Proteomes" id="UP000316270"/>
    </source>
</evidence>
<accession>A0A517L9E7</accession>
<proteinExistence type="predicted"/>
<dbReference type="AlphaFoldDB" id="A0A517L9E7"/>
<reference evidence="1 2" key="1">
    <citation type="submission" date="2019-07" db="EMBL/GenBank/DDBJ databases">
        <title>Finished genome of Venturia effusa.</title>
        <authorList>
            <person name="Young C.A."/>
            <person name="Cox M.P."/>
            <person name="Ganley A.R.D."/>
            <person name="David W.J."/>
        </authorList>
    </citation>
    <scope>NUCLEOTIDE SEQUENCE [LARGE SCALE GENOMIC DNA]</scope>
    <source>
        <strain evidence="2">albino</strain>
    </source>
</reference>
<keyword evidence="2" id="KW-1185">Reference proteome</keyword>